<dbReference type="STRING" id="520762.AN619_15380"/>
<keyword evidence="3" id="KW-1185">Reference proteome</keyword>
<evidence type="ECO:0000313" key="3">
    <source>
        <dbReference type="Proteomes" id="UP000070456"/>
    </source>
</evidence>
<dbReference type="OrthoDB" id="1955170at2"/>
<accession>A0A140L5F9</accession>
<proteinExistence type="predicted"/>
<organism evidence="2 3">
    <name type="scientific">Thermotalea metallivorans</name>
    <dbReference type="NCBI Taxonomy" id="520762"/>
    <lineage>
        <taxon>Bacteria</taxon>
        <taxon>Bacillati</taxon>
        <taxon>Bacillota</taxon>
        <taxon>Clostridia</taxon>
        <taxon>Peptostreptococcales</taxon>
        <taxon>Thermotaleaceae</taxon>
        <taxon>Thermotalea</taxon>
    </lineage>
</organism>
<dbReference type="AlphaFoldDB" id="A0A140L5F9"/>
<dbReference type="EMBL" id="LOEE01000031">
    <property type="protein sequence ID" value="KXG75784.1"/>
    <property type="molecule type" value="Genomic_DNA"/>
</dbReference>
<dbReference type="RefSeq" id="WP_068556135.1">
    <property type="nucleotide sequence ID" value="NZ_LOEE01000031.1"/>
</dbReference>
<evidence type="ECO:0000313" key="2">
    <source>
        <dbReference type="EMBL" id="KXG75784.1"/>
    </source>
</evidence>
<feature type="domain" description="PASTA" evidence="1">
    <location>
        <begin position="1"/>
        <end position="60"/>
    </location>
</feature>
<dbReference type="PROSITE" id="PS51178">
    <property type="entry name" value="PASTA"/>
    <property type="match status" value="1"/>
</dbReference>
<gene>
    <name evidence="2" type="ORF">AN619_15380</name>
</gene>
<comment type="caution">
    <text evidence="2">The sequence shown here is derived from an EMBL/GenBank/DDBJ whole genome shotgun (WGS) entry which is preliminary data.</text>
</comment>
<dbReference type="Proteomes" id="UP000070456">
    <property type="component" value="Unassembled WGS sequence"/>
</dbReference>
<name>A0A140L5F9_9FIRM</name>
<dbReference type="InterPro" id="IPR005543">
    <property type="entry name" value="PASTA_dom"/>
</dbReference>
<dbReference type="Pfam" id="PF03793">
    <property type="entry name" value="PASTA"/>
    <property type="match status" value="1"/>
</dbReference>
<protein>
    <recommendedName>
        <fullName evidence="1">PASTA domain-containing protein</fullName>
    </recommendedName>
</protein>
<dbReference type="Gene3D" id="3.30.10.20">
    <property type="match status" value="1"/>
</dbReference>
<sequence length="61" mass="6855">MYIPDVVGFPLEKAQDELTKLGLGVVILETFSPKEKEPIGECRVVKQTQISDQIELTVSFF</sequence>
<evidence type="ECO:0000259" key="1">
    <source>
        <dbReference type="PROSITE" id="PS51178"/>
    </source>
</evidence>
<reference evidence="2 3" key="1">
    <citation type="submission" date="2015-12" db="EMBL/GenBank/DDBJ databases">
        <title>Draft genome sequence of the thermoanaerobe Thermotalea metallivorans, an isolate from the runoff channel of the Great Artesian Basin, Australia.</title>
        <authorList>
            <person name="Patel B.K."/>
        </authorList>
    </citation>
    <scope>NUCLEOTIDE SEQUENCE [LARGE SCALE GENOMIC DNA]</scope>
    <source>
        <strain evidence="2 3">B2-1</strain>
    </source>
</reference>